<evidence type="ECO:0000313" key="4">
    <source>
        <dbReference type="Proteomes" id="UP000199072"/>
    </source>
</evidence>
<feature type="region of interest" description="Disordered" evidence="1">
    <location>
        <begin position="121"/>
        <end position="149"/>
    </location>
</feature>
<dbReference type="AlphaFoldDB" id="A0A1G6X913"/>
<gene>
    <name evidence="3" type="ORF">SAMN05216464_102443</name>
</gene>
<dbReference type="InterPro" id="IPR024079">
    <property type="entry name" value="MetalloPept_cat_dom_sf"/>
</dbReference>
<dbReference type="OrthoDB" id="9792407at2"/>
<evidence type="ECO:0000256" key="2">
    <source>
        <dbReference type="SAM" id="SignalP"/>
    </source>
</evidence>
<dbReference type="EMBL" id="FNAI01000002">
    <property type="protein sequence ID" value="SDD74568.1"/>
    <property type="molecule type" value="Genomic_DNA"/>
</dbReference>
<evidence type="ECO:0000313" key="3">
    <source>
        <dbReference type="EMBL" id="SDD74568.1"/>
    </source>
</evidence>
<evidence type="ECO:0008006" key="5">
    <source>
        <dbReference type="Google" id="ProtNLM"/>
    </source>
</evidence>
<dbReference type="Gene3D" id="3.40.390.10">
    <property type="entry name" value="Collagenase (Catalytic Domain)"/>
    <property type="match status" value="1"/>
</dbReference>
<feature type="chain" id="PRO_5011786777" description="Glycoside hydrolase" evidence="2">
    <location>
        <begin position="30"/>
        <end position="302"/>
    </location>
</feature>
<dbReference type="Proteomes" id="UP000199072">
    <property type="component" value="Unassembled WGS sequence"/>
</dbReference>
<dbReference type="RefSeq" id="WP_091146452.1">
    <property type="nucleotide sequence ID" value="NZ_FNAI01000002.1"/>
</dbReference>
<sequence>MLIKYQTGKLVCAVLIATGMLFTNKIAFAQQGSPAGALITNFDSLMITAPPAALGLNPFYKKYADAYGIPVVSSEKVPNTALLVARDVINYMLLNRPDIRKELVRRRSRLLIMAQTEMETDLPERSDWKKPTRDDRRLTPGEREKYDKPGGIASMTDKQYWNNRARGMGGNITSCAEENILGYPGTKYYGENILVHEFSHNIMSAMSAADPALLQEIEAAYKAAKEKGMYKGEYAINTVAEYWAESTQWWFFSNFEFNDGTVKVQSAEDIKTYDPAMYSILARVYAGNHIPADVYYGRNIKK</sequence>
<accession>A0A1G6X913</accession>
<name>A0A1G6X913_9SPHI</name>
<protein>
    <recommendedName>
        <fullName evidence="5">Glycoside hydrolase</fullName>
    </recommendedName>
</protein>
<keyword evidence="4" id="KW-1185">Reference proteome</keyword>
<evidence type="ECO:0000256" key="1">
    <source>
        <dbReference type="SAM" id="MobiDB-lite"/>
    </source>
</evidence>
<dbReference type="SUPFAM" id="SSF55486">
    <property type="entry name" value="Metalloproteases ('zincins'), catalytic domain"/>
    <property type="match status" value="1"/>
</dbReference>
<keyword evidence="2" id="KW-0732">Signal</keyword>
<feature type="compositionally biased region" description="Basic and acidic residues" evidence="1">
    <location>
        <begin position="122"/>
        <end position="148"/>
    </location>
</feature>
<proteinExistence type="predicted"/>
<dbReference type="STRING" id="1391627.SAMN05216464_102443"/>
<reference evidence="3 4" key="1">
    <citation type="submission" date="2016-10" db="EMBL/GenBank/DDBJ databases">
        <authorList>
            <person name="de Groot N.N."/>
        </authorList>
    </citation>
    <scope>NUCLEOTIDE SEQUENCE [LARGE SCALE GENOMIC DNA]</scope>
    <source>
        <strain evidence="3 4">47C3B</strain>
    </source>
</reference>
<dbReference type="GO" id="GO:0008237">
    <property type="term" value="F:metallopeptidase activity"/>
    <property type="evidence" value="ECO:0007669"/>
    <property type="project" value="InterPro"/>
</dbReference>
<organism evidence="3 4">
    <name type="scientific">Mucilaginibacter pineti</name>
    <dbReference type="NCBI Taxonomy" id="1391627"/>
    <lineage>
        <taxon>Bacteria</taxon>
        <taxon>Pseudomonadati</taxon>
        <taxon>Bacteroidota</taxon>
        <taxon>Sphingobacteriia</taxon>
        <taxon>Sphingobacteriales</taxon>
        <taxon>Sphingobacteriaceae</taxon>
        <taxon>Mucilaginibacter</taxon>
    </lineage>
</organism>
<feature type="signal peptide" evidence="2">
    <location>
        <begin position="1"/>
        <end position="29"/>
    </location>
</feature>